<protein>
    <submittedName>
        <fullName evidence="1">TfuA-Leader</fullName>
    </submittedName>
</protein>
<dbReference type="PDBsum" id="6JX3"/>
<dbReference type="Pfam" id="PF19397">
    <property type="entry name" value="DUF5972"/>
    <property type="match status" value="1"/>
</dbReference>
<reference evidence="1 2" key="1">
    <citation type="journal article" date="2019" name="ACS Chem. Biol.">
        <title>Structural Basis of Leader Peptide Recognition in Lasso Peptide Biosynthesis Pathway.</title>
        <authorList>
            <person name="Sumida T."/>
            <person name="Dubiley S."/>
            <person name="Wilcox B."/>
            <person name="Severinov K."/>
            <person name="Tagami S."/>
        </authorList>
    </citation>
    <scope>X-RAY CRYSTALLOGRAPHY (1.70 ANGSTROMS)</scope>
</reference>
<evidence type="ECO:0007829" key="2">
    <source>
        <dbReference type="PDB" id="6JX3"/>
    </source>
</evidence>
<name>A0A5H1ZR43_THEFU</name>
<organism evidence="1">
    <name type="scientific">Thermobifida fusca</name>
    <name type="common">Thermomonospora fusca</name>
    <dbReference type="NCBI Taxonomy" id="2021"/>
    <lineage>
        <taxon>Bacteria</taxon>
        <taxon>Bacillati</taxon>
        <taxon>Actinomycetota</taxon>
        <taxon>Actinomycetes</taxon>
        <taxon>Streptosporangiales</taxon>
        <taxon>Nocardiopsidaceae</taxon>
        <taxon>Thermobifida</taxon>
    </lineage>
</organism>
<sequence>MEKKKYTAPQLAKVGEFKEATG</sequence>
<keyword evidence="1 2" id="KW-0002">3D-structure</keyword>
<accession>A0A5H1ZR43</accession>
<evidence type="ECO:0000313" key="1">
    <source>
        <dbReference type="PDB" id="6JX3"/>
    </source>
</evidence>
<proteinExistence type="evidence at protein level"/>
<dbReference type="AlphaFoldDB" id="A0A5H1ZR43"/>
<dbReference type="PDB" id="6JX3">
    <property type="method" value="X-ray"/>
    <property type="resolution" value="1.70 A"/>
    <property type="chains" value="A=1-22"/>
</dbReference>
<dbReference type="NCBIfam" id="NF033521">
    <property type="entry name" value="lasso_leader_L3"/>
    <property type="match status" value="1"/>
</dbReference>
<dbReference type="InterPro" id="IPR046015">
    <property type="entry name" value="DUF5972"/>
</dbReference>
<dbReference type="SMR" id="A0A5H1ZR43"/>